<reference evidence="1 4" key="2">
    <citation type="journal article" date="2011" name="Virol. J.">
        <title>Breaking the 1000-gene barrier for Mimivirus using ultra-deep genome and transcriptome sequencing.</title>
        <authorList>
            <person name="Legendre M."/>
            <person name="Santini S."/>
            <person name="Rico A."/>
            <person name="Abergel C."/>
            <person name="Claverie J.M."/>
        </authorList>
    </citation>
    <scope>NUCLEOTIDE SEQUENCE [LARGE SCALE GENOMIC DNA]</scope>
</reference>
<dbReference type="GeneID" id="9924605"/>
<organism evidence="1 4">
    <name type="scientific">Acanthamoeba polyphaga mimivirus</name>
    <name type="common">APMV</name>
    <dbReference type="NCBI Taxonomy" id="212035"/>
    <lineage>
        <taxon>Viruses</taxon>
        <taxon>Varidnaviria</taxon>
        <taxon>Bamfordvirae</taxon>
        <taxon>Nucleocytoviricota</taxon>
        <taxon>Megaviricetes</taxon>
        <taxon>Imitervirales</taxon>
        <taxon>Mimiviridae</taxon>
        <taxon>Megamimivirinae</taxon>
        <taxon>Mimivirus</taxon>
        <taxon>Mimivirus bradfordmassiliense</taxon>
    </lineage>
</organism>
<dbReference type="EMBL" id="HQ336222">
    <property type="protein sequence ID" value="ADO18104.1"/>
    <property type="molecule type" value="Genomic_DNA"/>
</dbReference>
<dbReference type="RefSeq" id="YP_003986504.1">
    <property type="nucleotide sequence ID" value="NC_014649.1"/>
</dbReference>
<accession>E3VXP3</accession>
<sequence>MKSENTAFKKTAEGIYEFLDNPLQLTSEKFKSEIEPLLKNPEVKYVLIDSREDYNHQGDKIIRNNLRLVKSWYKNTLEDASLTEKEIYKLVWLPKEKVMDDLMNQGSFWPEEWLFSMKSYYNIPHISLLKKSLDTVKSDKNQNKFQ</sequence>
<dbReference type="SMR" id="A0A0G2Y4D3"/>
<reference evidence="2 5" key="1">
    <citation type="journal article" date="2011" name="Proc. Natl. Acad. Sci. U.S.A.">
        <title>Mimivirus shows dramatic genome reduction after intraamoebal culture.</title>
        <authorList>
            <person name="Boyer M."/>
            <person name="Azza S."/>
            <person name="Barrassi L."/>
            <person name="Klose T."/>
            <person name="Campocasso A."/>
            <person name="Pagnier I."/>
            <person name="Fournous G."/>
            <person name="Borg A."/>
            <person name="Robert C."/>
            <person name="Zhang X."/>
            <person name="Desnues C."/>
            <person name="Henrissat B."/>
            <person name="Rossmann M.G."/>
            <person name="La Scola B."/>
            <person name="Raoult D."/>
        </authorList>
    </citation>
    <scope>NUCLEOTIDE SEQUENCE [LARGE SCALE GENOMIC DNA]</scope>
    <source>
        <strain evidence="2">M4</strain>
    </source>
</reference>
<dbReference type="Proteomes" id="UP000274448">
    <property type="component" value="Segment"/>
</dbReference>
<reference evidence="3 6" key="3">
    <citation type="submission" date="2014-10" db="EMBL/GenBank/DDBJ databases">
        <title>Pan-genome analysis of Brazilian lineage A amoebal mimiviruses.</title>
        <authorList>
            <person name="Assis F.L."/>
            <person name="Abrahao J.S."/>
            <person name="Kroon E.G."/>
            <person name="Dornas F.P."/>
            <person name="Andrade K.R."/>
            <person name="Borato P.V.M."/>
            <person name="Pilotto M.R."/>
            <person name="Benamar S."/>
            <person name="LaScola B."/>
            <person name="Colson P."/>
        </authorList>
    </citation>
    <scope>NUCLEOTIDE SEQUENCE [LARGE SCALE GENOMIC DNA]</scope>
    <source>
        <strain evidence="3 6">Amazonia</strain>
    </source>
</reference>
<accession>A0A0G2Y4D3</accession>
<dbReference type="KEGG" id="vg:9924605"/>
<evidence type="ECO:0000313" key="6">
    <source>
        <dbReference type="Proteomes" id="UP000274448"/>
    </source>
</evidence>
<gene>
    <name evidence="1" type="primary">L27</name>
    <name evidence="2" type="ORF">MIMI_L27</name>
</gene>
<dbReference type="Proteomes" id="UP000240552">
    <property type="component" value="Segment"/>
</dbReference>
<evidence type="ECO:0000313" key="4">
    <source>
        <dbReference type="Proteomes" id="UP000201519"/>
    </source>
</evidence>
<proteinExistence type="predicted"/>
<evidence type="ECO:0000313" key="2">
    <source>
        <dbReference type="EMBL" id="AEJ34344.1"/>
    </source>
</evidence>
<dbReference type="Proteomes" id="UP000201519">
    <property type="component" value="Segment"/>
</dbReference>
<name>A0A0G2Y4D3_MIMIV</name>
<protein>
    <submittedName>
        <fullName evidence="2">Uncharacterized protein L27</fullName>
    </submittedName>
</protein>
<dbReference type="EMBL" id="KM982403">
    <property type="protein sequence ID" value="AKI80668.1"/>
    <property type="molecule type" value="Genomic_DNA"/>
</dbReference>
<keyword evidence="4" id="KW-1185">Reference proteome</keyword>
<organismHost>
    <name type="scientific">Acanthamoeba polyphaga</name>
    <name type="common">Amoeba</name>
    <dbReference type="NCBI Taxonomy" id="5757"/>
</organismHost>
<evidence type="ECO:0000313" key="5">
    <source>
        <dbReference type="Proteomes" id="UP000240552"/>
    </source>
</evidence>
<evidence type="ECO:0000313" key="3">
    <source>
        <dbReference type="EMBL" id="AKI80668.1"/>
    </source>
</evidence>
<dbReference type="EMBL" id="JN036606">
    <property type="protein sequence ID" value="AEJ34344.1"/>
    <property type="molecule type" value="Genomic_DNA"/>
</dbReference>
<evidence type="ECO:0000313" key="1">
    <source>
        <dbReference type="EMBL" id="ADO18104.1"/>
    </source>
</evidence>